<dbReference type="PRINTS" id="PR00320">
    <property type="entry name" value="GPROTEINBRPT"/>
</dbReference>
<feature type="repeat" description="WD" evidence="3">
    <location>
        <begin position="197"/>
        <end position="238"/>
    </location>
</feature>
<dbReference type="PROSITE" id="PS00678">
    <property type="entry name" value="WD_REPEATS_1"/>
    <property type="match status" value="4"/>
</dbReference>
<dbReference type="InterPro" id="IPR001680">
    <property type="entry name" value="WD40_rpt"/>
</dbReference>
<evidence type="ECO:0000313" key="5">
    <source>
        <dbReference type="Proteomes" id="UP000053647"/>
    </source>
</evidence>
<keyword evidence="2" id="KW-0677">Repeat</keyword>
<reference evidence="4 5" key="1">
    <citation type="submission" date="2014-06" db="EMBL/GenBank/DDBJ databases">
        <authorList>
            <consortium name="DOE Joint Genome Institute"/>
            <person name="Kuo A."/>
            <person name="Kohler A."/>
            <person name="Nagy L.G."/>
            <person name="Floudas D."/>
            <person name="Copeland A."/>
            <person name="Barry K.W."/>
            <person name="Cichocki N."/>
            <person name="Veneault-Fourrey C."/>
            <person name="LaButti K."/>
            <person name="Lindquist E.A."/>
            <person name="Lipzen A."/>
            <person name="Lundell T."/>
            <person name="Morin E."/>
            <person name="Murat C."/>
            <person name="Sun H."/>
            <person name="Tunlid A."/>
            <person name="Henrissat B."/>
            <person name="Grigoriev I.V."/>
            <person name="Hibbett D.S."/>
            <person name="Martin F."/>
            <person name="Nordberg H.P."/>
            <person name="Cantor M.N."/>
            <person name="Hua S.X."/>
        </authorList>
    </citation>
    <scope>NUCLEOTIDE SEQUENCE [LARGE SCALE GENOMIC DNA]</scope>
    <source>
        <strain evidence="4 5">ATCC 200175</strain>
    </source>
</reference>
<dbReference type="InterPro" id="IPR011047">
    <property type="entry name" value="Quinoprotein_ADH-like_sf"/>
</dbReference>
<accession>A0A0C9TD80</accession>
<keyword evidence="1 3" id="KW-0853">WD repeat</keyword>
<evidence type="ECO:0000313" key="4">
    <source>
        <dbReference type="EMBL" id="KIJ13540.1"/>
    </source>
</evidence>
<feature type="repeat" description="WD" evidence="3">
    <location>
        <begin position="19"/>
        <end position="62"/>
    </location>
</feature>
<feature type="repeat" description="WD" evidence="3">
    <location>
        <begin position="451"/>
        <end position="492"/>
    </location>
</feature>
<dbReference type="InterPro" id="IPR020472">
    <property type="entry name" value="WD40_PAC1"/>
</dbReference>
<keyword evidence="5" id="KW-1185">Reference proteome</keyword>
<evidence type="ECO:0008006" key="6">
    <source>
        <dbReference type="Google" id="ProtNLM"/>
    </source>
</evidence>
<evidence type="ECO:0000256" key="3">
    <source>
        <dbReference type="PROSITE-ProRule" id="PRU00221"/>
    </source>
</evidence>
<dbReference type="Gene3D" id="2.130.10.10">
    <property type="entry name" value="YVTN repeat-like/Quinoprotein amine dehydrogenase"/>
    <property type="match status" value="4"/>
</dbReference>
<dbReference type="PROSITE" id="PS50294">
    <property type="entry name" value="WD_REPEATS_REGION"/>
    <property type="match status" value="5"/>
</dbReference>
<feature type="repeat" description="WD" evidence="3">
    <location>
        <begin position="320"/>
        <end position="361"/>
    </location>
</feature>
<dbReference type="PROSITE" id="PS50082">
    <property type="entry name" value="WD_REPEATS_2"/>
    <property type="match status" value="6"/>
</dbReference>
<dbReference type="InterPro" id="IPR036322">
    <property type="entry name" value="WD40_repeat_dom_sf"/>
</dbReference>
<dbReference type="PANTHER" id="PTHR19848:SF8">
    <property type="entry name" value="F-BOX AND WD REPEAT DOMAIN CONTAINING 7"/>
    <property type="match status" value="1"/>
</dbReference>
<dbReference type="Proteomes" id="UP000053647">
    <property type="component" value="Unassembled WGS sequence"/>
</dbReference>
<reference evidence="5" key="2">
    <citation type="submission" date="2015-01" db="EMBL/GenBank/DDBJ databases">
        <title>Evolutionary Origins and Diversification of the Mycorrhizal Mutualists.</title>
        <authorList>
            <consortium name="DOE Joint Genome Institute"/>
            <consortium name="Mycorrhizal Genomics Consortium"/>
            <person name="Kohler A."/>
            <person name="Kuo A."/>
            <person name="Nagy L.G."/>
            <person name="Floudas D."/>
            <person name="Copeland A."/>
            <person name="Barry K.W."/>
            <person name="Cichocki N."/>
            <person name="Veneault-Fourrey C."/>
            <person name="LaButti K."/>
            <person name="Lindquist E.A."/>
            <person name="Lipzen A."/>
            <person name="Lundell T."/>
            <person name="Morin E."/>
            <person name="Murat C."/>
            <person name="Riley R."/>
            <person name="Ohm R."/>
            <person name="Sun H."/>
            <person name="Tunlid A."/>
            <person name="Henrissat B."/>
            <person name="Grigoriev I.V."/>
            <person name="Hibbett D.S."/>
            <person name="Martin F."/>
        </authorList>
    </citation>
    <scope>NUCLEOTIDE SEQUENCE [LARGE SCALE GENOMIC DNA]</scope>
    <source>
        <strain evidence="5">ATCC 200175</strain>
    </source>
</reference>
<evidence type="ECO:0000256" key="2">
    <source>
        <dbReference type="ARBA" id="ARBA00022737"/>
    </source>
</evidence>
<name>A0A0C9TD80_PAXIN</name>
<organism evidence="4 5">
    <name type="scientific">Paxillus involutus ATCC 200175</name>
    <dbReference type="NCBI Taxonomy" id="664439"/>
    <lineage>
        <taxon>Eukaryota</taxon>
        <taxon>Fungi</taxon>
        <taxon>Dikarya</taxon>
        <taxon>Basidiomycota</taxon>
        <taxon>Agaricomycotina</taxon>
        <taxon>Agaricomycetes</taxon>
        <taxon>Agaricomycetidae</taxon>
        <taxon>Boletales</taxon>
        <taxon>Paxilineae</taxon>
        <taxon>Paxillaceae</taxon>
        <taxon>Paxillus</taxon>
    </lineage>
</organism>
<dbReference type="PANTHER" id="PTHR19848">
    <property type="entry name" value="WD40 REPEAT PROTEIN"/>
    <property type="match status" value="1"/>
</dbReference>
<gene>
    <name evidence="4" type="ORF">PAXINDRAFT_80943</name>
</gene>
<dbReference type="InterPro" id="IPR019775">
    <property type="entry name" value="WD40_repeat_CS"/>
</dbReference>
<proteinExistence type="predicted"/>
<protein>
    <recommendedName>
        <fullName evidence="6">WD40 repeat-like protein</fullName>
    </recommendedName>
</protein>
<dbReference type="Pfam" id="PF00400">
    <property type="entry name" value="WD40"/>
    <property type="match status" value="9"/>
</dbReference>
<evidence type="ECO:0000256" key="1">
    <source>
        <dbReference type="ARBA" id="ARBA00022574"/>
    </source>
</evidence>
<dbReference type="AlphaFoldDB" id="A0A0C9TD80"/>
<feature type="repeat" description="WD" evidence="3">
    <location>
        <begin position="63"/>
        <end position="104"/>
    </location>
</feature>
<dbReference type="SUPFAM" id="SSF50998">
    <property type="entry name" value="Quinoprotein alcohol dehydrogenase-like"/>
    <property type="match status" value="1"/>
</dbReference>
<sequence>MSNASKKPLDFTEKPLTTLLGHEDEIWGIAYIPQADGKRVITCSDDKTVRIWNVESGEQEGTSMEHEEVVYGLAVTRNGERIVSGGMDMRIKVWDVATHELIEEWESHTRGSIWSIALSPDDQLAASGDSHGKIVIREMEEGGEIRHAIETGGEVRVNSLCFSPNGEKLACVANKDAGGNYAIQIFDVESGELILGSIHHEHWVRCVIWSFDGSQLFSASDDHTIRCWNSETAEPIGQPWTGHTDMVTWLSLSPDGKRLASTSVDQTVRFWDVHSGDPVARPLQHDDHLMKVTFSPSGEFVASGTVRIWDVISGEQEGTSMKHEGMVYGLAVTRDGQMIVSGGVNETIKVWDVKTHELIEEWGSHTRGIPSIALCPDDQFAASGDWDGKIVLREMKEGGEIKHSIETGGEVNSLCFSPDGEKIACTVNKEGDGNYAIQVYDVESGELILGSINHEDWARCVVWSFDGSRLFSVSNDHIIKCWNSETAEPIGTTMGRSH</sequence>
<dbReference type="EMBL" id="KN819351">
    <property type="protein sequence ID" value="KIJ13540.1"/>
    <property type="molecule type" value="Genomic_DNA"/>
</dbReference>
<dbReference type="InterPro" id="IPR015943">
    <property type="entry name" value="WD40/YVTN_repeat-like_dom_sf"/>
</dbReference>
<dbReference type="HOGENOM" id="CLU_000288_57_32_1"/>
<dbReference type="SMART" id="SM00320">
    <property type="entry name" value="WD40"/>
    <property type="match status" value="11"/>
</dbReference>
<feature type="repeat" description="WD" evidence="3">
    <location>
        <begin position="240"/>
        <end position="281"/>
    </location>
</feature>
<dbReference type="CDD" id="cd00200">
    <property type="entry name" value="WD40"/>
    <property type="match status" value="1"/>
</dbReference>
<dbReference type="OrthoDB" id="538223at2759"/>
<dbReference type="SUPFAM" id="SSF50978">
    <property type="entry name" value="WD40 repeat-like"/>
    <property type="match status" value="1"/>
</dbReference>